<proteinExistence type="predicted"/>
<accession>A0A0L0CA69</accession>
<feature type="signal peptide" evidence="2">
    <location>
        <begin position="1"/>
        <end position="25"/>
    </location>
</feature>
<reference evidence="3 4" key="1">
    <citation type="journal article" date="2015" name="Nat. Commun.">
        <title>Lucilia cuprina genome unlocks parasitic fly biology to underpin future interventions.</title>
        <authorList>
            <person name="Anstead C.A."/>
            <person name="Korhonen P.K."/>
            <person name="Young N.D."/>
            <person name="Hall R.S."/>
            <person name="Jex A.R."/>
            <person name="Murali S.C."/>
            <person name="Hughes D.S."/>
            <person name="Lee S.F."/>
            <person name="Perry T."/>
            <person name="Stroehlein A.J."/>
            <person name="Ansell B.R."/>
            <person name="Breugelmans B."/>
            <person name="Hofmann A."/>
            <person name="Qu J."/>
            <person name="Dugan S."/>
            <person name="Lee S.L."/>
            <person name="Chao H."/>
            <person name="Dinh H."/>
            <person name="Han Y."/>
            <person name="Doddapaneni H.V."/>
            <person name="Worley K.C."/>
            <person name="Muzny D.M."/>
            <person name="Ioannidis P."/>
            <person name="Waterhouse R.M."/>
            <person name="Zdobnov E.M."/>
            <person name="James P.J."/>
            <person name="Bagnall N.H."/>
            <person name="Kotze A.C."/>
            <person name="Gibbs R.A."/>
            <person name="Richards S."/>
            <person name="Batterham P."/>
            <person name="Gasser R.B."/>
        </authorList>
    </citation>
    <scope>NUCLEOTIDE SEQUENCE [LARGE SCALE GENOMIC DNA]</scope>
    <source>
        <strain evidence="3 4">LS</strain>
        <tissue evidence="3">Full body</tissue>
    </source>
</reference>
<name>A0A0L0CA69_LUCCU</name>
<feature type="chain" id="PRO_5005535776" evidence="2">
    <location>
        <begin position="26"/>
        <end position="210"/>
    </location>
</feature>
<gene>
    <name evidence="3" type="ORF">FF38_02447</name>
</gene>
<protein>
    <submittedName>
        <fullName evidence="3">Uncharacterized protein</fullName>
    </submittedName>
</protein>
<dbReference type="AlphaFoldDB" id="A0A0L0CA69"/>
<evidence type="ECO:0000313" key="3">
    <source>
        <dbReference type="EMBL" id="KNC29323.1"/>
    </source>
</evidence>
<keyword evidence="4" id="KW-1185">Reference proteome</keyword>
<feature type="compositionally biased region" description="Low complexity" evidence="1">
    <location>
        <begin position="170"/>
        <end position="181"/>
    </location>
</feature>
<keyword evidence="2" id="KW-0732">Signal</keyword>
<dbReference type="EMBL" id="JRES01000678">
    <property type="protein sequence ID" value="KNC29323.1"/>
    <property type="molecule type" value="Genomic_DNA"/>
</dbReference>
<evidence type="ECO:0000256" key="1">
    <source>
        <dbReference type="SAM" id="MobiDB-lite"/>
    </source>
</evidence>
<dbReference type="Proteomes" id="UP000037069">
    <property type="component" value="Unassembled WGS sequence"/>
</dbReference>
<feature type="region of interest" description="Disordered" evidence="1">
    <location>
        <begin position="137"/>
        <end position="181"/>
    </location>
</feature>
<evidence type="ECO:0000313" key="4">
    <source>
        <dbReference type="Proteomes" id="UP000037069"/>
    </source>
</evidence>
<comment type="caution">
    <text evidence="3">The sequence shown here is derived from an EMBL/GenBank/DDBJ whole genome shotgun (WGS) entry which is preliminary data.</text>
</comment>
<organism evidence="3 4">
    <name type="scientific">Lucilia cuprina</name>
    <name type="common">Green bottle fly</name>
    <name type="synonym">Australian sheep blowfly</name>
    <dbReference type="NCBI Taxonomy" id="7375"/>
    <lineage>
        <taxon>Eukaryota</taxon>
        <taxon>Metazoa</taxon>
        <taxon>Ecdysozoa</taxon>
        <taxon>Arthropoda</taxon>
        <taxon>Hexapoda</taxon>
        <taxon>Insecta</taxon>
        <taxon>Pterygota</taxon>
        <taxon>Neoptera</taxon>
        <taxon>Endopterygota</taxon>
        <taxon>Diptera</taxon>
        <taxon>Brachycera</taxon>
        <taxon>Muscomorpha</taxon>
        <taxon>Oestroidea</taxon>
        <taxon>Calliphoridae</taxon>
        <taxon>Luciliinae</taxon>
        <taxon>Lucilia</taxon>
    </lineage>
</organism>
<sequence>MCHSERIRIFKILILWSSIIPFGYCVPQETTTVKPGRYVPELYGAHLGKYIPDDSGKYFHIHRPYDGGYGDRGIKYVHDASGNLVPLSTRPLGPKDHLRFMIDFNYDNSGWEIINFEWLRDGDENYKYKFVNENQLFNGNGDNGEESTDNGGTSEPNNNESGVHIDGEYNENNGYNYSYNNGGSNKNSKNLQQAIREVIFYIENNILPTL</sequence>
<evidence type="ECO:0000256" key="2">
    <source>
        <dbReference type="SAM" id="SignalP"/>
    </source>
</evidence>
<feature type="compositionally biased region" description="Polar residues" evidence="1">
    <location>
        <begin position="149"/>
        <end position="161"/>
    </location>
</feature>
<dbReference type="OrthoDB" id="7950193at2759"/>